<keyword evidence="3" id="KW-1185">Reference proteome</keyword>
<comment type="caution">
    <text evidence="2">The sequence shown here is derived from an EMBL/GenBank/DDBJ whole genome shotgun (WGS) entry which is preliminary data.</text>
</comment>
<dbReference type="InterPro" id="IPR050111">
    <property type="entry name" value="C-type_lectin/snaclec_domain"/>
</dbReference>
<dbReference type="PANTHER" id="PTHR22803">
    <property type="entry name" value="MANNOSE, PHOSPHOLIPASE, LECTIN RECEPTOR RELATED"/>
    <property type="match status" value="1"/>
</dbReference>
<dbReference type="InterPro" id="IPR016187">
    <property type="entry name" value="CTDL_fold"/>
</dbReference>
<name>A0A2G8LJ87_STIJA</name>
<dbReference type="EMBL" id="MRZV01000060">
    <property type="protein sequence ID" value="PIK60314.1"/>
    <property type="molecule type" value="Genomic_DNA"/>
</dbReference>
<dbReference type="PROSITE" id="PS50041">
    <property type="entry name" value="C_TYPE_LECTIN_2"/>
    <property type="match status" value="1"/>
</dbReference>
<dbReference type="Gene3D" id="3.10.100.10">
    <property type="entry name" value="Mannose-Binding Protein A, subunit A"/>
    <property type="match status" value="1"/>
</dbReference>
<dbReference type="Pfam" id="PF00059">
    <property type="entry name" value="Lectin_C"/>
    <property type="match status" value="1"/>
</dbReference>
<gene>
    <name evidence="2" type="ORF">BSL78_02745</name>
</gene>
<protein>
    <submittedName>
        <fullName evidence="2">Lectin</fullName>
    </submittedName>
</protein>
<sequence>MYWISDDNVTWSKAVEACRNLYNNGHLVHIDNEEENDEVKAILVQANIRYGLIWIGIHDSVKEGVWTYEDGSRLTYVNWRNGEPNGGIVHGDEDCAVITKGGDYIDVNCEKWKFHFCCEYYVVIE</sequence>
<evidence type="ECO:0000313" key="2">
    <source>
        <dbReference type="EMBL" id="PIK60314.1"/>
    </source>
</evidence>
<feature type="domain" description="C-type lectin" evidence="1">
    <location>
        <begin position="1"/>
        <end position="118"/>
    </location>
</feature>
<accession>A0A2G8LJ87</accession>
<dbReference type="SUPFAM" id="SSF56436">
    <property type="entry name" value="C-type lectin-like"/>
    <property type="match status" value="1"/>
</dbReference>
<dbReference type="InterPro" id="IPR001304">
    <property type="entry name" value="C-type_lectin-like"/>
</dbReference>
<reference evidence="2 3" key="1">
    <citation type="journal article" date="2017" name="PLoS Biol.">
        <title>The sea cucumber genome provides insights into morphological evolution and visceral regeneration.</title>
        <authorList>
            <person name="Zhang X."/>
            <person name="Sun L."/>
            <person name="Yuan J."/>
            <person name="Sun Y."/>
            <person name="Gao Y."/>
            <person name="Zhang L."/>
            <person name="Li S."/>
            <person name="Dai H."/>
            <person name="Hamel J.F."/>
            <person name="Liu C."/>
            <person name="Yu Y."/>
            <person name="Liu S."/>
            <person name="Lin W."/>
            <person name="Guo K."/>
            <person name="Jin S."/>
            <person name="Xu P."/>
            <person name="Storey K.B."/>
            <person name="Huan P."/>
            <person name="Zhang T."/>
            <person name="Zhou Y."/>
            <person name="Zhang J."/>
            <person name="Lin C."/>
            <person name="Li X."/>
            <person name="Xing L."/>
            <person name="Huo D."/>
            <person name="Sun M."/>
            <person name="Wang L."/>
            <person name="Mercier A."/>
            <person name="Li F."/>
            <person name="Yang H."/>
            <person name="Xiang J."/>
        </authorList>
    </citation>
    <scope>NUCLEOTIDE SEQUENCE [LARGE SCALE GENOMIC DNA]</scope>
    <source>
        <strain evidence="2">Shaxun</strain>
        <tissue evidence="2">Muscle</tissue>
    </source>
</reference>
<proteinExistence type="predicted"/>
<organism evidence="2 3">
    <name type="scientific">Stichopus japonicus</name>
    <name type="common">Sea cucumber</name>
    <dbReference type="NCBI Taxonomy" id="307972"/>
    <lineage>
        <taxon>Eukaryota</taxon>
        <taxon>Metazoa</taxon>
        <taxon>Echinodermata</taxon>
        <taxon>Eleutherozoa</taxon>
        <taxon>Echinozoa</taxon>
        <taxon>Holothuroidea</taxon>
        <taxon>Aspidochirotacea</taxon>
        <taxon>Aspidochirotida</taxon>
        <taxon>Stichopodidae</taxon>
        <taxon>Apostichopus</taxon>
    </lineage>
</organism>
<dbReference type="SMART" id="SM00034">
    <property type="entry name" value="CLECT"/>
    <property type="match status" value="1"/>
</dbReference>
<evidence type="ECO:0000313" key="3">
    <source>
        <dbReference type="Proteomes" id="UP000230750"/>
    </source>
</evidence>
<dbReference type="OrthoDB" id="441660at2759"/>
<dbReference type="InterPro" id="IPR016186">
    <property type="entry name" value="C-type_lectin-like/link_sf"/>
</dbReference>
<dbReference type="STRING" id="307972.A0A2G8LJ87"/>
<evidence type="ECO:0000259" key="1">
    <source>
        <dbReference type="PROSITE" id="PS50041"/>
    </source>
</evidence>
<dbReference type="CDD" id="cd00037">
    <property type="entry name" value="CLECT"/>
    <property type="match status" value="1"/>
</dbReference>
<dbReference type="AlphaFoldDB" id="A0A2G8LJ87"/>
<dbReference type="Proteomes" id="UP000230750">
    <property type="component" value="Unassembled WGS sequence"/>
</dbReference>